<dbReference type="EMBL" id="SNZG01000067">
    <property type="protein sequence ID" value="TDR32118.1"/>
    <property type="molecule type" value="Genomic_DNA"/>
</dbReference>
<keyword evidence="4" id="KW-0540">Nuclease</keyword>
<organism evidence="3 5">
    <name type="scientific">Kurthia zopfii</name>
    <dbReference type="NCBI Taxonomy" id="1650"/>
    <lineage>
        <taxon>Bacteria</taxon>
        <taxon>Bacillati</taxon>
        <taxon>Bacillota</taxon>
        <taxon>Bacilli</taxon>
        <taxon>Bacillales</taxon>
        <taxon>Caryophanaceae</taxon>
        <taxon>Kurthia</taxon>
    </lineage>
</organism>
<reference evidence="4 6" key="2">
    <citation type="submission" date="2019-03" db="EMBL/GenBank/DDBJ databases">
        <title>Genomic Encyclopedia of Type Strains, Phase IV (KMG-IV): sequencing the most valuable type-strain genomes for metagenomic binning, comparative biology and taxonomic classification.</title>
        <authorList>
            <person name="Goeker M."/>
        </authorList>
    </citation>
    <scope>NUCLEOTIDE SEQUENCE [LARGE SCALE GENOMIC DNA]</scope>
    <source>
        <strain evidence="4 6">DSM 20580</strain>
    </source>
</reference>
<comment type="similarity">
    <text evidence="1">Belongs to the UPF0213 family.</text>
</comment>
<dbReference type="SMART" id="SM00465">
    <property type="entry name" value="GIYc"/>
    <property type="match status" value="1"/>
</dbReference>
<dbReference type="Gene3D" id="3.40.1440.10">
    <property type="entry name" value="GIY-YIG endonuclease"/>
    <property type="match status" value="1"/>
</dbReference>
<comment type="caution">
    <text evidence="3">The sequence shown here is derived from an EMBL/GenBank/DDBJ whole genome shotgun (WGS) entry which is preliminary data.</text>
</comment>
<accession>A0A8B4Q3F6</accession>
<keyword evidence="4" id="KW-0378">Hydrolase</keyword>
<dbReference type="AlphaFoldDB" id="A0A8B4Q3F6"/>
<dbReference type="PANTHER" id="PTHR34477">
    <property type="entry name" value="UPF0213 PROTEIN YHBQ"/>
    <property type="match status" value="1"/>
</dbReference>
<dbReference type="OrthoDB" id="9807770at2"/>
<dbReference type="Proteomes" id="UP000294641">
    <property type="component" value="Unassembled WGS sequence"/>
</dbReference>
<reference evidence="3 5" key="1">
    <citation type="submission" date="2018-06" db="EMBL/GenBank/DDBJ databases">
        <authorList>
            <consortium name="Pathogen Informatics"/>
            <person name="Doyle S."/>
        </authorList>
    </citation>
    <scope>NUCLEOTIDE SEQUENCE [LARGE SCALE GENOMIC DNA]</scope>
    <source>
        <strain evidence="3 5">NCTC10597</strain>
    </source>
</reference>
<feature type="domain" description="GIY-YIG" evidence="2">
    <location>
        <begin position="5"/>
        <end position="80"/>
    </location>
</feature>
<dbReference type="EMBL" id="UGNP01000001">
    <property type="protein sequence ID" value="STX08402.1"/>
    <property type="molecule type" value="Genomic_DNA"/>
</dbReference>
<evidence type="ECO:0000313" key="6">
    <source>
        <dbReference type="Proteomes" id="UP000294641"/>
    </source>
</evidence>
<dbReference type="PROSITE" id="PS50164">
    <property type="entry name" value="GIY_YIG"/>
    <property type="match status" value="1"/>
</dbReference>
<proteinExistence type="inferred from homology"/>
<evidence type="ECO:0000313" key="5">
    <source>
        <dbReference type="Proteomes" id="UP000254330"/>
    </source>
</evidence>
<dbReference type="Proteomes" id="UP000254330">
    <property type="component" value="Unassembled WGS sequence"/>
</dbReference>
<keyword evidence="6" id="KW-1185">Reference proteome</keyword>
<dbReference type="InterPro" id="IPR000305">
    <property type="entry name" value="GIY-YIG_endonuc"/>
</dbReference>
<dbReference type="GO" id="GO:0004519">
    <property type="term" value="F:endonuclease activity"/>
    <property type="evidence" value="ECO:0007669"/>
    <property type="project" value="UniProtKB-KW"/>
</dbReference>
<evidence type="ECO:0000313" key="4">
    <source>
        <dbReference type="EMBL" id="TDR32118.1"/>
    </source>
</evidence>
<dbReference type="InterPro" id="IPR035901">
    <property type="entry name" value="GIY-YIG_endonuc_sf"/>
</dbReference>
<evidence type="ECO:0000313" key="3">
    <source>
        <dbReference type="EMBL" id="STX08402.1"/>
    </source>
</evidence>
<name>A0A8B4Q3F6_9BACL</name>
<dbReference type="RefSeq" id="WP_109350889.1">
    <property type="nucleotide sequence ID" value="NZ_BJUE01000092.1"/>
</dbReference>
<dbReference type="SUPFAM" id="SSF82771">
    <property type="entry name" value="GIY-YIG endonuclease"/>
    <property type="match status" value="1"/>
</dbReference>
<keyword evidence="4" id="KW-0255">Endonuclease</keyword>
<evidence type="ECO:0000256" key="1">
    <source>
        <dbReference type="ARBA" id="ARBA00007435"/>
    </source>
</evidence>
<gene>
    <name evidence="4" type="ORF">DFR61_16710</name>
    <name evidence="3" type="ORF">NCTC10597_00044</name>
</gene>
<dbReference type="CDD" id="cd10456">
    <property type="entry name" value="GIY-YIG_UPF0213"/>
    <property type="match status" value="1"/>
</dbReference>
<dbReference type="Pfam" id="PF01541">
    <property type="entry name" value="GIY-YIG"/>
    <property type="match status" value="1"/>
</dbReference>
<dbReference type="PANTHER" id="PTHR34477:SF1">
    <property type="entry name" value="UPF0213 PROTEIN YHBQ"/>
    <property type="match status" value="1"/>
</dbReference>
<evidence type="ECO:0000259" key="2">
    <source>
        <dbReference type="PROSITE" id="PS50164"/>
    </source>
</evidence>
<sequence>MEKNDQHFMYVLKCADDTLYTGYTNNLENRLRTHNEGKGAKYTRARLPVVYVYTELFESKSEALSAEYHFKKKTRKQKLIYIEESRCKNDSNSNE</sequence>
<dbReference type="InterPro" id="IPR050190">
    <property type="entry name" value="UPF0213_domain"/>
</dbReference>
<protein>
    <submittedName>
        <fullName evidence="4">Endonuclease</fullName>
    </submittedName>
    <submittedName>
        <fullName evidence="3">GIY-YIG nuclease superfamily protein</fullName>
    </submittedName>
</protein>